<dbReference type="OrthoDB" id="5370059at2759"/>
<dbReference type="RefSeq" id="XP_044567038.1">
    <property type="nucleotide sequence ID" value="XM_044701643.1"/>
</dbReference>
<dbReference type="VEuPathDB" id="AmoebaDB:NfTy_020390"/>
<proteinExistence type="predicted"/>
<sequence length="486" mass="55500">MSSSQQQQLPIVFLSQSPGSMEIDESFSAWHVTHLTPLQDEDILHVASSSKNSFIWTSNDKIYTIGRPKDTSIVVDAVEQSNRILNCKEWNWREVVKHFLRYHPEMNDIVGDVRMLSIKNIEASCYAVFVDLGDSLFLASNEHNHTMWKFEKKVKLFVTSPSSNHVLVVFDDNELMNIDSLFFQMPSVQSSEIDSPIALTATSGKSDIIFTQTNKMFVRGDNKFNVQNGIKSNSSYRYVATPFESLSKVKEVKCGMFHTAVLLENHEIYLCGYNRDGQCGVLDLTSNSNALLFTKLHLKDRFNHSIIPEHIYCSAFSTGFVSKYSFCLYVFGDVIKHINKNKQGQVQQHSNSSLEYILEYKGPSQTLNDSLSRGNAGQQQQDDDDQHHHDNNTSSQSRTDFVRVEPFEIYNPSTLECHVMGRKIPLEPFGLNSVSFGYGHIQCFRKKEFKASLNYFKLHLQKLVHSNTSLSFRDVEIVVADRNHDE</sequence>
<name>A0A6A5CAC5_NAEFO</name>
<evidence type="ECO:0000256" key="1">
    <source>
        <dbReference type="SAM" id="MobiDB-lite"/>
    </source>
</evidence>
<reference evidence="2 3" key="1">
    <citation type="journal article" date="2019" name="Sci. Rep.">
        <title>Nanopore sequencing improves the draft genome of the human pathogenic amoeba Naegleria fowleri.</title>
        <authorList>
            <person name="Liechti N."/>
            <person name="Schurch N."/>
            <person name="Bruggmann R."/>
            <person name="Wittwer M."/>
        </authorList>
    </citation>
    <scope>NUCLEOTIDE SEQUENCE [LARGE SCALE GENOMIC DNA]</scope>
    <source>
        <strain evidence="2 3">ATCC 30894</strain>
    </source>
</reference>
<dbReference type="OMA" id="PEMNDIV"/>
<comment type="caution">
    <text evidence="2">The sequence shown here is derived from an EMBL/GenBank/DDBJ whole genome shotgun (WGS) entry which is preliminary data.</text>
</comment>
<dbReference type="EMBL" id="VFQX01000009">
    <property type="protein sequence ID" value="KAF0982325.1"/>
    <property type="molecule type" value="Genomic_DNA"/>
</dbReference>
<dbReference type="VEuPathDB" id="AmoebaDB:NF0094790"/>
<dbReference type="Gene3D" id="2.130.10.30">
    <property type="entry name" value="Regulator of chromosome condensation 1/beta-lactamase-inhibitor protein II"/>
    <property type="match status" value="1"/>
</dbReference>
<accession>A0A6A5CAC5</accession>
<evidence type="ECO:0000313" key="2">
    <source>
        <dbReference type="EMBL" id="KAF0982325.1"/>
    </source>
</evidence>
<evidence type="ECO:0000313" key="3">
    <source>
        <dbReference type="Proteomes" id="UP000444721"/>
    </source>
</evidence>
<dbReference type="SUPFAM" id="SSF50985">
    <property type="entry name" value="RCC1/BLIP-II"/>
    <property type="match status" value="1"/>
</dbReference>
<feature type="region of interest" description="Disordered" evidence="1">
    <location>
        <begin position="368"/>
        <end position="397"/>
    </location>
</feature>
<dbReference type="VEuPathDB" id="AmoebaDB:FDP41_011255"/>
<keyword evidence="3" id="KW-1185">Reference proteome</keyword>
<organism evidence="2 3">
    <name type="scientific">Naegleria fowleri</name>
    <name type="common">Brain eating amoeba</name>
    <dbReference type="NCBI Taxonomy" id="5763"/>
    <lineage>
        <taxon>Eukaryota</taxon>
        <taxon>Discoba</taxon>
        <taxon>Heterolobosea</taxon>
        <taxon>Tetramitia</taxon>
        <taxon>Eutetramitia</taxon>
        <taxon>Vahlkampfiidae</taxon>
        <taxon>Naegleria</taxon>
    </lineage>
</organism>
<dbReference type="AlphaFoldDB" id="A0A6A5CAC5"/>
<gene>
    <name evidence="2" type="ORF">FDP41_011255</name>
</gene>
<dbReference type="Pfam" id="PF13540">
    <property type="entry name" value="RCC1_2"/>
    <property type="match status" value="1"/>
</dbReference>
<protein>
    <submittedName>
        <fullName evidence="2">Uncharacterized protein</fullName>
    </submittedName>
</protein>
<feature type="compositionally biased region" description="Polar residues" evidence="1">
    <location>
        <begin position="368"/>
        <end position="377"/>
    </location>
</feature>
<dbReference type="Proteomes" id="UP000444721">
    <property type="component" value="Unassembled WGS sequence"/>
</dbReference>
<dbReference type="InterPro" id="IPR009091">
    <property type="entry name" value="RCC1/BLIP-II"/>
</dbReference>
<dbReference type="GeneID" id="68118470"/>